<evidence type="ECO:0000256" key="4">
    <source>
        <dbReference type="RuleBase" id="RU003690"/>
    </source>
</evidence>
<keyword evidence="5" id="KW-0732">Signal</keyword>
<evidence type="ECO:0000313" key="7">
    <source>
        <dbReference type="Proteomes" id="UP001168098"/>
    </source>
</evidence>
<dbReference type="InterPro" id="IPR033132">
    <property type="entry name" value="GH_1_N_CS"/>
</dbReference>
<dbReference type="GO" id="GO:0005975">
    <property type="term" value="P:carbohydrate metabolic process"/>
    <property type="evidence" value="ECO:0007669"/>
    <property type="project" value="InterPro"/>
</dbReference>
<evidence type="ECO:0000256" key="3">
    <source>
        <dbReference type="ARBA" id="ARBA00023295"/>
    </source>
</evidence>
<evidence type="ECO:0000313" key="6">
    <source>
        <dbReference type="EMBL" id="KAJ9671711.1"/>
    </source>
</evidence>
<dbReference type="InterPro" id="IPR017853">
    <property type="entry name" value="GH"/>
</dbReference>
<dbReference type="Proteomes" id="UP001168098">
    <property type="component" value="Unassembled WGS sequence"/>
</dbReference>
<dbReference type="InterPro" id="IPR001360">
    <property type="entry name" value="Glyco_hydro_1"/>
</dbReference>
<dbReference type="PROSITE" id="PS00653">
    <property type="entry name" value="GLYCOSYL_HYDROL_F1_2"/>
    <property type="match status" value="1"/>
</dbReference>
<dbReference type="EMBL" id="JARBHA010000019">
    <property type="protein sequence ID" value="KAJ9671711.1"/>
    <property type="molecule type" value="Genomic_DNA"/>
</dbReference>
<organism evidence="6 7">
    <name type="scientific">Vitis rotundifolia</name>
    <name type="common">Muscadine grape</name>
    <dbReference type="NCBI Taxonomy" id="103349"/>
    <lineage>
        <taxon>Eukaryota</taxon>
        <taxon>Viridiplantae</taxon>
        <taxon>Streptophyta</taxon>
        <taxon>Embryophyta</taxon>
        <taxon>Tracheophyta</taxon>
        <taxon>Spermatophyta</taxon>
        <taxon>Magnoliopsida</taxon>
        <taxon>eudicotyledons</taxon>
        <taxon>Gunneridae</taxon>
        <taxon>Pentapetalae</taxon>
        <taxon>rosids</taxon>
        <taxon>Vitales</taxon>
        <taxon>Vitaceae</taxon>
        <taxon>Viteae</taxon>
        <taxon>Vitis</taxon>
    </lineage>
</organism>
<accession>A0AA39D5B9</accession>
<evidence type="ECO:0000256" key="5">
    <source>
        <dbReference type="SAM" id="SignalP"/>
    </source>
</evidence>
<gene>
    <name evidence="6" type="ORF">PVL29_025428</name>
</gene>
<feature type="chain" id="PRO_5041366103" description="Beta-glucosidase 18-like" evidence="5">
    <location>
        <begin position="20"/>
        <end position="535"/>
    </location>
</feature>
<evidence type="ECO:0000256" key="2">
    <source>
        <dbReference type="ARBA" id="ARBA00022801"/>
    </source>
</evidence>
<dbReference type="SUPFAM" id="SSF51445">
    <property type="entry name" value="(Trans)glycosidases"/>
    <property type="match status" value="1"/>
</dbReference>
<sequence>MKVTITQIFLLLLLSLVHSFAEQRSNEGEEVERSQFPSGFLFGAATSSYQIEGAVLEDGKSPNNWDVFCHIPGSIKNGDTGDIADDHYHRFLEDIEIIHSLGVNAYRFSISWSRVLPRGRLGEVNPKGVLFYSKIIDNLLLKGIEPYVTIYHHNHPQELEERFGAWLSPLMQEEFVHFAETCFENFGDRVKYWTTINEPNLFTELAYLSGRYPPAHCSAPFGNCSSGNSDTEPLFVLHNMLLSHAKAANIYRHKYQLKQGGFIGIIANTFMYEPLRDIELDREAAKRALAFYTAWVLDPLVFGDYPPEMRQYHGNELPRFTSEETKSLTQSLDFIGINHYSTLYAKDCIHSTCSSDGDRAIQGFVYLTGERHGVPIGERTGIWRFFIVPRGMEKIIEYVKERYNNMPMFVTENGYSPPEQQDEQEEDLVQDAKQIEFHKAYLAALVRAIRNGADVRGYFIWSLMDSFEWVYGYNTRFGLYHVDRQTLRRTPKLSARWYAKFLTNSGHNHVADATPGSSKIKDAILTRLKTQKAEM</sequence>
<dbReference type="FunFam" id="3.20.20.80:FF:000020">
    <property type="entry name" value="Beta-glucosidase 12"/>
    <property type="match status" value="1"/>
</dbReference>
<keyword evidence="2" id="KW-0378">Hydrolase</keyword>
<protein>
    <recommendedName>
        <fullName evidence="8">Beta-glucosidase 18-like</fullName>
    </recommendedName>
</protein>
<dbReference type="Pfam" id="PF00232">
    <property type="entry name" value="Glyco_hydro_1"/>
    <property type="match status" value="1"/>
</dbReference>
<keyword evidence="7" id="KW-1185">Reference proteome</keyword>
<name>A0AA39D5B9_VITRO</name>
<reference evidence="6 7" key="1">
    <citation type="journal article" date="2023" name="BMC Biotechnol.">
        <title>Vitis rotundifolia cv Carlos genome sequencing.</title>
        <authorList>
            <person name="Huff M."/>
            <person name="Hulse-Kemp A."/>
            <person name="Scheffler B."/>
            <person name="Youngblood R."/>
            <person name="Simpson S."/>
            <person name="Babiker E."/>
            <person name="Staton M."/>
        </authorList>
    </citation>
    <scope>NUCLEOTIDE SEQUENCE [LARGE SCALE GENOMIC DNA]</scope>
    <source>
        <tissue evidence="6">Leaf</tissue>
    </source>
</reference>
<comment type="similarity">
    <text evidence="1 4">Belongs to the glycosyl hydrolase 1 family.</text>
</comment>
<dbReference type="Gene3D" id="3.20.20.80">
    <property type="entry name" value="Glycosidases"/>
    <property type="match status" value="1"/>
</dbReference>
<proteinExistence type="inferred from homology"/>
<dbReference type="PANTHER" id="PTHR10353:SF175">
    <property type="entry name" value="BETA-GLUCOSIDASE 18-LIKE ISOFORM X1"/>
    <property type="match status" value="1"/>
</dbReference>
<evidence type="ECO:0008006" key="8">
    <source>
        <dbReference type="Google" id="ProtNLM"/>
    </source>
</evidence>
<dbReference type="AlphaFoldDB" id="A0AA39D5B9"/>
<keyword evidence="3" id="KW-0326">Glycosidase</keyword>
<comment type="caution">
    <text evidence="6">The sequence shown here is derived from an EMBL/GenBank/DDBJ whole genome shotgun (WGS) entry which is preliminary data.</text>
</comment>
<dbReference type="PANTHER" id="PTHR10353">
    <property type="entry name" value="GLYCOSYL HYDROLASE"/>
    <property type="match status" value="1"/>
</dbReference>
<dbReference type="PRINTS" id="PR00131">
    <property type="entry name" value="GLHYDRLASE1"/>
</dbReference>
<dbReference type="GO" id="GO:0008422">
    <property type="term" value="F:beta-glucosidase activity"/>
    <property type="evidence" value="ECO:0007669"/>
    <property type="project" value="TreeGrafter"/>
</dbReference>
<evidence type="ECO:0000256" key="1">
    <source>
        <dbReference type="ARBA" id="ARBA00010838"/>
    </source>
</evidence>
<feature type="signal peptide" evidence="5">
    <location>
        <begin position="1"/>
        <end position="19"/>
    </location>
</feature>